<organism evidence="1 2">
    <name type="scientific">Rhynchophorus ferrugineus</name>
    <name type="common">Red palm weevil</name>
    <name type="synonym">Curculio ferrugineus</name>
    <dbReference type="NCBI Taxonomy" id="354439"/>
    <lineage>
        <taxon>Eukaryota</taxon>
        <taxon>Metazoa</taxon>
        <taxon>Ecdysozoa</taxon>
        <taxon>Arthropoda</taxon>
        <taxon>Hexapoda</taxon>
        <taxon>Insecta</taxon>
        <taxon>Pterygota</taxon>
        <taxon>Neoptera</taxon>
        <taxon>Endopterygota</taxon>
        <taxon>Coleoptera</taxon>
        <taxon>Polyphaga</taxon>
        <taxon>Cucujiformia</taxon>
        <taxon>Curculionidae</taxon>
        <taxon>Dryophthorinae</taxon>
        <taxon>Rhynchophorus</taxon>
    </lineage>
</organism>
<gene>
    <name evidence="1" type="ORF">GWI33_013667</name>
</gene>
<accession>A0A834I8Q4</accession>
<protein>
    <submittedName>
        <fullName evidence="1">Uncharacterized protein</fullName>
    </submittedName>
</protein>
<dbReference type="Proteomes" id="UP000625711">
    <property type="component" value="Unassembled WGS sequence"/>
</dbReference>
<evidence type="ECO:0000313" key="1">
    <source>
        <dbReference type="EMBL" id="KAF7273623.1"/>
    </source>
</evidence>
<keyword evidence="2" id="KW-1185">Reference proteome</keyword>
<proteinExistence type="predicted"/>
<dbReference type="EMBL" id="JAACXV010013355">
    <property type="protein sequence ID" value="KAF7273623.1"/>
    <property type="molecule type" value="Genomic_DNA"/>
</dbReference>
<reference evidence="1" key="1">
    <citation type="submission" date="2020-08" db="EMBL/GenBank/DDBJ databases">
        <title>Genome sequencing and assembly of the red palm weevil Rhynchophorus ferrugineus.</title>
        <authorList>
            <person name="Dias G.B."/>
            <person name="Bergman C.M."/>
            <person name="Manee M."/>
        </authorList>
    </citation>
    <scope>NUCLEOTIDE SEQUENCE</scope>
    <source>
        <strain evidence="1">AA-2017</strain>
        <tissue evidence="1">Whole larva</tissue>
    </source>
</reference>
<name>A0A834I8Q4_RHYFE</name>
<sequence>MRTLKPTLTIPLPVTLPPPRHARRPFNQYVEVNSGVRSATYEKYWDISTTRNRTGPEDGFNLILQFGLGSIAREALGNPTRSQIGRNTSAFNSGGSSIFAVVSEWWKSGS</sequence>
<comment type="caution">
    <text evidence="1">The sequence shown here is derived from an EMBL/GenBank/DDBJ whole genome shotgun (WGS) entry which is preliminary data.</text>
</comment>
<evidence type="ECO:0000313" key="2">
    <source>
        <dbReference type="Proteomes" id="UP000625711"/>
    </source>
</evidence>
<dbReference type="AlphaFoldDB" id="A0A834I8Q4"/>